<evidence type="ECO:0000313" key="3">
    <source>
        <dbReference type="EMBL" id="MCS0657312.1"/>
    </source>
</evidence>
<accession>A0ABT2CTK8</accession>
<feature type="signal peptide" evidence="1">
    <location>
        <begin position="1"/>
        <end position="27"/>
    </location>
</feature>
<feature type="chain" id="PRO_5045287814" evidence="1">
    <location>
        <begin position="28"/>
        <end position="188"/>
    </location>
</feature>
<sequence length="188" mass="20464">MSVRTRFSRAIGVFSLLLACAAGNVLAATPSVLRPWPAKQAAPAFTAPDTGGKQWRLDGLRGKVVVLNFWASWCSPCVEEIPALDAMASDRAGQIVVLGVNYMEASWTVENFAQAHPARFPLLLDKSGELFKRWTTGVMPTTILIGRDGTPRWRMIGPLEAGNRAFAAALDKLLAEPAPINLNENKYK</sequence>
<evidence type="ECO:0000259" key="2">
    <source>
        <dbReference type="PROSITE" id="PS51352"/>
    </source>
</evidence>
<dbReference type="InterPro" id="IPR036249">
    <property type="entry name" value="Thioredoxin-like_sf"/>
</dbReference>
<keyword evidence="4" id="KW-1185">Reference proteome</keyword>
<dbReference type="InterPro" id="IPR050553">
    <property type="entry name" value="Thioredoxin_ResA/DsbE_sf"/>
</dbReference>
<evidence type="ECO:0000256" key="1">
    <source>
        <dbReference type="SAM" id="SignalP"/>
    </source>
</evidence>
<dbReference type="InterPro" id="IPR013766">
    <property type="entry name" value="Thioredoxin_domain"/>
</dbReference>
<dbReference type="PANTHER" id="PTHR42852:SF13">
    <property type="entry name" value="PROTEIN DIPZ"/>
    <property type="match status" value="1"/>
</dbReference>
<dbReference type="PROSITE" id="PS51352">
    <property type="entry name" value="THIOREDOXIN_2"/>
    <property type="match status" value="1"/>
</dbReference>
<dbReference type="PROSITE" id="PS51257">
    <property type="entry name" value="PROKAR_LIPOPROTEIN"/>
    <property type="match status" value="1"/>
</dbReference>
<keyword evidence="1" id="KW-0732">Signal</keyword>
<gene>
    <name evidence="3" type="ORF">NX778_04445</name>
</gene>
<dbReference type="RefSeq" id="WP_258810460.1">
    <property type="nucleotide sequence ID" value="NZ_JANUGU010000001.1"/>
</dbReference>
<organism evidence="3 4">
    <name type="scientific">Massilia terrae</name>
    <dbReference type="NCBI Taxonomy" id="1811224"/>
    <lineage>
        <taxon>Bacteria</taxon>
        <taxon>Pseudomonadati</taxon>
        <taxon>Pseudomonadota</taxon>
        <taxon>Betaproteobacteria</taxon>
        <taxon>Burkholderiales</taxon>
        <taxon>Oxalobacteraceae</taxon>
        <taxon>Telluria group</taxon>
        <taxon>Massilia</taxon>
    </lineage>
</organism>
<evidence type="ECO:0000313" key="4">
    <source>
        <dbReference type="Proteomes" id="UP001204621"/>
    </source>
</evidence>
<dbReference type="EMBL" id="JANUGU010000001">
    <property type="protein sequence ID" value="MCS0657312.1"/>
    <property type="molecule type" value="Genomic_DNA"/>
</dbReference>
<dbReference type="SUPFAM" id="SSF52833">
    <property type="entry name" value="Thioredoxin-like"/>
    <property type="match status" value="1"/>
</dbReference>
<dbReference type="PANTHER" id="PTHR42852">
    <property type="entry name" value="THIOL:DISULFIDE INTERCHANGE PROTEIN DSBE"/>
    <property type="match status" value="1"/>
</dbReference>
<protein>
    <submittedName>
        <fullName evidence="3">TlpA family protein disulfide reductase</fullName>
    </submittedName>
</protein>
<comment type="caution">
    <text evidence="3">The sequence shown here is derived from an EMBL/GenBank/DDBJ whole genome shotgun (WGS) entry which is preliminary data.</text>
</comment>
<name>A0ABT2CTK8_9BURK</name>
<dbReference type="Proteomes" id="UP001204621">
    <property type="component" value="Unassembled WGS sequence"/>
</dbReference>
<dbReference type="Pfam" id="PF00578">
    <property type="entry name" value="AhpC-TSA"/>
    <property type="match status" value="1"/>
</dbReference>
<feature type="domain" description="Thioredoxin" evidence="2">
    <location>
        <begin position="36"/>
        <end position="175"/>
    </location>
</feature>
<dbReference type="InterPro" id="IPR000866">
    <property type="entry name" value="AhpC/TSA"/>
</dbReference>
<dbReference type="Gene3D" id="3.40.30.10">
    <property type="entry name" value="Glutaredoxin"/>
    <property type="match status" value="1"/>
</dbReference>
<proteinExistence type="predicted"/>
<reference evidence="3 4" key="1">
    <citation type="submission" date="2022-08" db="EMBL/GenBank/DDBJ databases">
        <title>Reclassification of Massilia species as members of the genera Telluria, Duganella, Pseudoduganella, Mokoshia gen. nov. and Zemynaea gen. nov. using orthogonal and non-orthogonal genome-based approaches.</title>
        <authorList>
            <person name="Bowman J.P."/>
        </authorList>
    </citation>
    <scope>NUCLEOTIDE SEQUENCE [LARGE SCALE GENOMIC DNA]</scope>
    <source>
        <strain evidence="3 4">JCM 31606</strain>
    </source>
</reference>
<dbReference type="CDD" id="cd02966">
    <property type="entry name" value="TlpA_like_family"/>
    <property type="match status" value="1"/>
</dbReference>